<dbReference type="SUPFAM" id="SSF52402">
    <property type="entry name" value="Adenine nucleotide alpha hydrolases-like"/>
    <property type="match status" value="1"/>
</dbReference>
<feature type="signal peptide" evidence="9">
    <location>
        <begin position="1"/>
        <end position="18"/>
    </location>
</feature>
<dbReference type="InterPro" id="IPR015262">
    <property type="entry name" value="tRNA_Ile_lys_synt_subst-bd"/>
</dbReference>
<dbReference type="EC" id="6.3.4.19" evidence="8"/>
<evidence type="ECO:0000256" key="6">
    <source>
        <dbReference type="ARBA" id="ARBA00022840"/>
    </source>
</evidence>
<dbReference type="InterPro" id="IPR011063">
    <property type="entry name" value="TilS/TtcA_N"/>
</dbReference>
<comment type="domain">
    <text evidence="8">The N-terminal region contains the highly conserved SGGXDS motif, predicted to be a P-loop motif involved in ATP binding.</text>
</comment>
<comment type="catalytic activity">
    <reaction evidence="7 8">
        <text>cytidine(34) in tRNA(Ile2) + L-lysine + ATP = lysidine(34) in tRNA(Ile2) + AMP + diphosphate + H(+)</text>
        <dbReference type="Rhea" id="RHEA:43744"/>
        <dbReference type="Rhea" id="RHEA-COMP:10625"/>
        <dbReference type="Rhea" id="RHEA-COMP:10670"/>
        <dbReference type="ChEBI" id="CHEBI:15378"/>
        <dbReference type="ChEBI" id="CHEBI:30616"/>
        <dbReference type="ChEBI" id="CHEBI:32551"/>
        <dbReference type="ChEBI" id="CHEBI:33019"/>
        <dbReference type="ChEBI" id="CHEBI:82748"/>
        <dbReference type="ChEBI" id="CHEBI:83665"/>
        <dbReference type="ChEBI" id="CHEBI:456215"/>
        <dbReference type="EC" id="6.3.4.19"/>
    </reaction>
</comment>
<evidence type="ECO:0000313" key="12">
    <source>
        <dbReference type="Proteomes" id="UP000005870"/>
    </source>
</evidence>
<organism evidence="11 12">
    <name type="scientific">Pseudoxanthomonas spadix (strain BD-a59)</name>
    <dbReference type="NCBI Taxonomy" id="1045855"/>
    <lineage>
        <taxon>Bacteria</taxon>
        <taxon>Pseudomonadati</taxon>
        <taxon>Pseudomonadota</taxon>
        <taxon>Gammaproteobacteria</taxon>
        <taxon>Lysobacterales</taxon>
        <taxon>Lysobacteraceae</taxon>
        <taxon>Pseudoxanthomonas</taxon>
    </lineage>
</organism>
<dbReference type="SUPFAM" id="SSF82829">
    <property type="entry name" value="MesJ substrate recognition domain-like"/>
    <property type="match status" value="1"/>
</dbReference>
<keyword evidence="5 8" id="KW-0547">Nucleotide-binding</keyword>
<keyword evidence="6 8" id="KW-0067">ATP-binding</keyword>
<evidence type="ECO:0000256" key="1">
    <source>
        <dbReference type="ARBA" id="ARBA00004496"/>
    </source>
</evidence>
<dbReference type="EMBL" id="CP003093">
    <property type="protein sequence ID" value="AER56882.1"/>
    <property type="molecule type" value="Genomic_DNA"/>
</dbReference>
<dbReference type="STRING" id="1045855.DSC_11190"/>
<comment type="subcellular location">
    <subcellularLocation>
        <location evidence="1 8">Cytoplasm</location>
    </subcellularLocation>
</comment>
<sequence length="434" mass="47332">MSQPLALLWLPPAAPAQAQLWVALSGGLDSTALLHAMAQRWRGTRQLRAIHVHHGLQAQADDWAAHCARLCAQLQVPLEIVRVRVDRSGGAGLEAAARHARHAAFAQVMQAGEVLVAAHHQDDQAETFLLRALRASGPDGLAAMRPWRAFASGWLWRPWLALPRSAIAAYAREHALHWIEDASNADTTLDRNFLRHQVLPLLQARWPHAATALARSAALSAQASALLEGQDQAALEQARTADPAVLSVPALQALPPALRARVVRCWIQARGLPPLPARGLARLEDTLLTARADAQAQFDWNGACLRRWRDQLHAGPLTPPLPADWEVRWDGRAPLLLADGGGLQLVGHAVFDPALRVTARHGGERIHLPGRSHSHALKHVLQALDLPPWQRRHLPLLRDQAGQVLAAGDRIHSADFAAWLQARAASLRWTPPGA</sequence>
<evidence type="ECO:0000256" key="7">
    <source>
        <dbReference type="ARBA" id="ARBA00048539"/>
    </source>
</evidence>
<dbReference type="GO" id="GO:0005737">
    <property type="term" value="C:cytoplasm"/>
    <property type="evidence" value="ECO:0007669"/>
    <property type="project" value="UniProtKB-SubCell"/>
</dbReference>
<dbReference type="HAMAP" id="MF_01161">
    <property type="entry name" value="tRNA_Ile_lys_synt"/>
    <property type="match status" value="1"/>
</dbReference>
<dbReference type="PANTHER" id="PTHR43033">
    <property type="entry name" value="TRNA(ILE)-LYSIDINE SYNTHASE-RELATED"/>
    <property type="match status" value="1"/>
</dbReference>
<evidence type="ECO:0000256" key="2">
    <source>
        <dbReference type="ARBA" id="ARBA00022490"/>
    </source>
</evidence>
<evidence type="ECO:0000256" key="3">
    <source>
        <dbReference type="ARBA" id="ARBA00022598"/>
    </source>
</evidence>
<keyword evidence="9" id="KW-0732">Signal</keyword>
<comment type="similarity">
    <text evidence="8">Belongs to the tRNA(Ile)-lysidine synthase family.</text>
</comment>
<comment type="function">
    <text evidence="8">Ligates lysine onto the cytidine present at position 34 of the AUA codon-specific tRNA(Ile) that contains the anticodon CAU, in an ATP-dependent manner. Cytidine is converted to lysidine, thus changing the amino acid specificity of the tRNA from methionine to isoleucine.</text>
</comment>
<dbReference type="Gene3D" id="1.20.59.20">
    <property type="match status" value="1"/>
</dbReference>
<evidence type="ECO:0000259" key="10">
    <source>
        <dbReference type="SMART" id="SM00977"/>
    </source>
</evidence>
<dbReference type="InterPro" id="IPR012795">
    <property type="entry name" value="tRNA_Ile_lys_synt_N"/>
</dbReference>
<dbReference type="PANTHER" id="PTHR43033:SF1">
    <property type="entry name" value="TRNA(ILE)-LYSIDINE SYNTHASE-RELATED"/>
    <property type="match status" value="1"/>
</dbReference>
<dbReference type="KEGG" id="psd:DSC_11190"/>
<evidence type="ECO:0000256" key="8">
    <source>
        <dbReference type="HAMAP-Rule" id="MF_01161"/>
    </source>
</evidence>
<dbReference type="OrthoDB" id="9807403at2"/>
<proteinExistence type="inferred from homology"/>
<evidence type="ECO:0000256" key="4">
    <source>
        <dbReference type="ARBA" id="ARBA00022694"/>
    </source>
</evidence>
<keyword evidence="2 8" id="KW-0963">Cytoplasm</keyword>
<dbReference type="eggNOG" id="COG0037">
    <property type="taxonomic scope" value="Bacteria"/>
</dbReference>
<dbReference type="InterPro" id="IPR012796">
    <property type="entry name" value="Lysidine-tRNA-synth_C"/>
</dbReference>
<keyword evidence="4 8" id="KW-0819">tRNA processing</keyword>
<evidence type="ECO:0000313" key="11">
    <source>
        <dbReference type="EMBL" id="AER56882.1"/>
    </source>
</evidence>
<feature type="binding site" evidence="8">
    <location>
        <begin position="25"/>
        <end position="30"/>
    </location>
    <ligand>
        <name>ATP</name>
        <dbReference type="ChEBI" id="CHEBI:30616"/>
    </ligand>
</feature>
<accession>G7UPZ8</accession>
<dbReference type="NCBIfam" id="TIGR02432">
    <property type="entry name" value="lysidine_TilS_N"/>
    <property type="match status" value="1"/>
</dbReference>
<dbReference type="InterPro" id="IPR014729">
    <property type="entry name" value="Rossmann-like_a/b/a_fold"/>
</dbReference>
<dbReference type="AlphaFoldDB" id="G7UPZ8"/>
<evidence type="ECO:0000256" key="9">
    <source>
        <dbReference type="SAM" id="SignalP"/>
    </source>
</evidence>
<evidence type="ECO:0000256" key="5">
    <source>
        <dbReference type="ARBA" id="ARBA00022741"/>
    </source>
</evidence>
<dbReference type="SUPFAM" id="SSF56037">
    <property type="entry name" value="PheT/TilS domain"/>
    <property type="match status" value="1"/>
</dbReference>
<reference evidence="11 12" key="1">
    <citation type="journal article" date="2012" name="J. Bacteriol.">
        <title>Complete Genome Sequence of the BTEX-Degrading Bacterium Pseudoxanthomonas spadix BD-a59.</title>
        <authorList>
            <person name="Lee S.H."/>
            <person name="Jin H.M."/>
            <person name="Lee H.J."/>
            <person name="Kim J.M."/>
            <person name="Jeon C.O."/>
        </authorList>
    </citation>
    <scope>NUCLEOTIDE SEQUENCE [LARGE SCALE GENOMIC DNA]</scope>
    <source>
        <strain evidence="11 12">BD-a59</strain>
    </source>
</reference>
<dbReference type="SMART" id="SM00977">
    <property type="entry name" value="TilS_C"/>
    <property type="match status" value="1"/>
</dbReference>
<keyword evidence="12" id="KW-1185">Reference proteome</keyword>
<dbReference type="NCBIfam" id="TIGR02433">
    <property type="entry name" value="lysidine_TilS_C"/>
    <property type="match status" value="1"/>
</dbReference>
<dbReference type="GO" id="GO:0006400">
    <property type="term" value="P:tRNA modification"/>
    <property type="evidence" value="ECO:0007669"/>
    <property type="project" value="UniProtKB-UniRule"/>
</dbReference>
<name>G7UPZ8_PSEUP</name>
<dbReference type="InterPro" id="IPR012094">
    <property type="entry name" value="tRNA_Ile_lys_synt"/>
</dbReference>
<keyword evidence="3 8" id="KW-0436">Ligase</keyword>
<dbReference type="CDD" id="cd01992">
    <property type="entry name" value="TilS_N"/>
    <property type="match status" value="1"/>
</dbReference>
<dbReference type="Pfam" id="PF11734">
    <property type="entry name" value="TilS_C"/>
    <property type="match status" value="1"/>
</dbReference>
<gene>
    <name evidence="8" type="primary">tilS</name>
    <name evidence="11" type="ordered locus">DSC_11190</name>
</gene>
<dbReference type="RefSeq" id="WP_014161055.1">
    <property type="nucleotide sequence ID" value="NC_016147.2"/>
</dbReference>
<dbReference type="Proteomes" id="UP000005870">
    <property type="component" value="Chromosome"/>
</dbReference>
<dbReference type="HOGENOM" id="CLU_018869_2_0_6"/>
<protein>
    <recommendedName>
        <fullName evidence="8">tRNA(Ile)-lysidine synthase</fullName>
        <ecNumber evidence="8">6.3.4.19</ecNumber>
    </recommendedName>
    <alternativeName>
        <fullName evidence="8">tRNA(Ile)-2-lysyl-cytidine synthase</fullName>
    </alternativeName>
    <alternativeName>
        <fullName evidence="8">tRNA(Ile)-lysidine synthetase</fullName>
    </alternativeName>
</protein>
<dbReference type="Pfam" id="PF01171">
    <property type="entry name" value="ATP_bind_3"/>
    <property type="match status" value="1"/>
</dbReference>
<dbReference type="Pfam" id="PF09179">
    <property type="entry name" value="TilS"/>
    <property type="match status" value="1"/>
</dbReference>
<dbReference type="GO" id="GO:0005524">
    <property type="term" value="F:ATP binding"/>
    <property type="evidence" value="ECO:0007669"/>
    <property type="project" value="UniProtKB-UniRule"/>
</dbReference>
<feature type="domain" description="Lysidine-tRNA(Ile) synthetase C-terminal" evidence="10">
    <location>
        <begin position="355"/>
        <end position="429"/>
    </location>
</feature>
<feature type="chain" id="PRO_5003504256" description="tRNA(Ile)-lysidine synthase" evidence="9">
    <location>
        <begin position="19"/>
        <end position="434"/>
    </location>
</feature>
<dbReference type="GO" id="GO:0032267">
    <property type="term" value="F:tRNA(Ile)-lysidine synthase activity"/>
    <property type="evidence" value="ECO:0007669"/>
    <property type="project" value="UniProtKB-EC"/>
</dbReference>
<dbReference type="Gene3D" id="3.40.50.620">
    <property type="entry name" value="HUPs"/>
    <property type="match status" value="1"/>
</dbReference>